<name>A0A183KXD6_9TREM</name>
<dbReference type="STRING" id="6186.A0A183KXD6"/>
<protein>
    <submittedName>
        <fullName evidence="1">Glyco_hydr_116N domain-containing protein</fullName>
    </submittedName>
</protein>
<dbReference type="WBParaSite" id="SCUD_0001973401-mRNA-1">
    <property type="protein sequence ID" value="SCUD_0001973401-mRNA-1"/>
    <property type="gene ID" value="SCUD_0001973401"/>
</dbReference>
<organism evidence="1">
    <name type="scientific">Schistosoma curassoni</name>
    <dbReference type="NCBI Taxonomy" id="6186"/>
    <lineage>
        <taxon>Eukaryota</taxon>
        <taxon>Metazoa</taxon>
        <taxon>Spiralia</taxon>
        <taxon>Lophotrochozoa</taxon>
        <taxon>Platyhelminthes</taxon>
        <taxon>Trematoda</taxon>
        <taxon>Digenea</taxon>
        <taxon>Strigeidida</taxon>
        <taxon>Schistosomatoidea</taxon>
        <taxon>Schistosomatidae</taxon>
        <taxon>Schistosoma</taxon>
    </lineage>
</organism>
<proteinExistence type="predicted"/>
<accession>A0A183KXD6</accession>
<dbReference type="AlphaFoldDB" id="A0A183KXD6"/>
<evidence type="ECO:0000313" key="1">
    <source>
        <dbReference type="WBParaSite" id="SCUD_0001973401-mRNA-1"/>
    </source>
</evidence>
<sequence length="430" mass="49849">LFNYSLCSGLQYTNFEQQSNENINSIINPGKEYQLISSCRVPLSALIFSSHGNIPSRWYPLTSFVNDDDNSLISWQSKFSGAIQLSMRLTDPHLIKIVPYNIITTTIDNNNNNNAMNIIHSPSVINCLRDWNISFNVEKLENGQNSIVAFQNEFELWKDGLDEYGCQYKHFTIYLNFACLPKIKQLLNDNLNFINPLHRNYTIENNFKAYTFVRFQFPNYGTQMSQLIFLPNDDDHASDRQSNIVEFKEYKEFVIPVSTELRNFLAESTLEFQVWIIWTDDENLKELDKNDDKYETGLQKFITYELNNKEYLKRYQVPAPRHIGTAIIPLYHLLYPRPQATSHSNANSINCLDGDPSGICWWNNQRQGMGTDSINSSGLAVFPLYRANTANLYDSWISVHIEMTGSKTENCLWVCNITVEYRMSHSTFII</sequence>
<reference evidence="1" key="1">
    <citation type="submission" date="2016-06" db="UniProtKB">
        <authorList>
            <consortium name="WormBaseParasite"/>
        </authorList>
    </citation>
    <scope>IDENTIFICATION</scope>
</reference>